<evidence type="ECO:0000256" key="5">
    <source>
        <dbReference type="ARBA" id="ARBA00022553"/>
    </source>
</evidence>
<reference evidence="19 20" key="1">
    <citation type="submission" date="2023-04" db="EMBL/GenBank/DDBJ databases">
        <title>Clostridium tannerae sp. nov., isolated from the fecal material of an alpaca.</title>
        <authorList>
            <person name="Miller S."/>
            <person name="Hendry M."/>
            <person name="King J."/>
            <person name="Sankaranarayanan K."/>
            <person name="Lawson P.A."/>
        </authorList>
    </citation>
    <scope>NUCLEOTIDE SEQUENCE [LARGE SCALE GENOMIC DNA]</scope>
    <source>
        <strain evidence="19 20">A1-XYC3</strain>
    </source>
</reference>
<dbReference type="SUPFAM" id="SSF55874">
    <property type="entry name" value="ATPase domain of HSP90 chaperone/DNA topoisomerase II/histidine kinase"/>
    <property type="match status" value="1"/>
</dbReference>
<comment type="function">
    <text evidence="10">May play the central regulatory role in sporulation. It may be an element of the effector pathway responsible for the activation of sporulation genes in response to nutritional stress. Spo0A may act in concert with spo0H (a sigma factor) to control the expression of some genes that are critical to the sporulation process.</text>
</comment>
<dbReference type="CDD" id="cd17574">
    <property type="entry name" value="REC_OmpR"/>
    <property type="match status" value="1"/>
</dbReference>
<accession>A0ABU4JPD4</accession>
<keyword evidence="14" id="KW-0812">Transmembrane</keyword>
<dbReference type="SMART" id="SM00388">
    <property type="entry name" value="HisKA"/>
    <property type="match status" value="1"/>
</dbReference>
<dbReference type="Gene3D" id="3.30.565.10">
    <property type="entry name" value="Histidine kinase-like ATPase, C-terminal domain"/>
    <property type="match status" value="1"/>
</dbReference>
<dbReference type="PRINTS" id="PR00344">
    <property type="entry name" value="BCTRLSENSOR"/>
</dbReference>
<keyword evidence="6" id="KW-0808">Transferase</keyword>
<evidence type="ECO:0000256" key="10">
    <source>
        <dbReference type="ARBA" id="ARBA00024867"/>
    </source>
</evidence>
<dbReference type="EMBL" id="JARUJP010000001">
    <property type="protein sequence ID" value="MDW8799972.1"/>
    <property type="molecule type" value="Genomic_DNA"/>
</dbReference>
<comment type="subcellular location">
    <subcellularLocation>
        <location evidence="2">Membrane</location>
    </subcellularLocation>
</comment>
<dbReference type="InterPro" id="IPR036890">
    <property type="entry name" value="HATPase_C_sf"/>
</dbReference>
<dbReference type="Gene3D" id="1.10.287.130">
    <property type="match status" value="1"/>
</dbReference>
<feature type="coiled-coil region" evidence="13">
    <location>
        <begin position="233"/>
        <end position="266"/>
    </location>
</feature>
<dbReference type="InterPro" id="IPR003660">
    <property type="entry name" value="HAMP_dom"/>
</dbReference>
<dbReference type="EC" id="2.7.13.3" evidence="3"/>
<dbReference type="InterPro" id="IPR036097">
    <property type="entry name" value="HisK_dim/P_sf"/>
</dbReference>
<dbReference type="InterPro" id="IPR001867">
    <property type="entry name" value="OmpR/PhoB-type_DNA-bd"/>
</dbReference>
<feature type="domain" description="Histidine kinase" evidence="15">
    <location>
        <begin position="270"/>
        <end position="486"/>
    </location>
</feature>
<dbReference type="SMART" id="SM00448">
    <property type="entry name" value="REC"/>
    <property type="match status" value="1"/>
</dbReference>
<evidence type="ECO:0000256" key="9">
    <source>
        <dbReference type="ARBA" id="ARBA00023125"/>
    </source>
</evidence>
<dbReference type="PANTHER" id="PTHR43547:SF2">
    <property type="entry name" value="HYBRID SIGNAL TRANSDUCTION HISTIDINE KINASE C"/>
    <property type="match status" value="1"/>
</dbReference>
<dbReference type="Proteomes" id="UP001281656">
    <property type="component" value="Unassembled WGS sequence"/>
</dbReference>
<dbReference type="PROSITE" id="PS50110">
    <property type="entry name" value="RESPONSE_REGULATORY"/>
    <property type="match status" value="1"/>
</dbReference>
<evidence type="ECO:0000259" key="15">
    <source>
        <dbReference type="PROSITE" id="PS50109"/>
    </source>
</evidence>
<keyword evidence="7" id="KW-0418">Kinase</keyword>
<evidence type="ECO:0000259" key="17">
    <source>
        <dbReference type="PROSITE" id="PS50885"/>
    </source>
</evidence>
<evidence type="ECO:0000256" key="2">
    <source>
        <dbReference type="ARBA" id="ARBA00004370"/>
    </source>
</evidence>
<dbReference type="SUPFAM" id="SSF158472">
    <property type="entry name" value="HAMP domain-like"/>
    <property type="match status" value="1"/>
</dbReference>
<dbReference type="CDD" id="cd06225">
    <property type="entry name" value="HAMP"/>
    <property type="match status" value="1"/>
</dbReference>
<evidence type="ECO:0000256" key="6">
    <source>
        <dbReference type="ARBA" id="ARBA00022679"/>
    </source>
</evidence>
<gene>
    <name evidence="19" type="ORF">P8V03_02250</name>
</gene>
<dbReference type="Pfam" id="PF00672">
    <property type="entry name" value="HAMP"/>
    <property type="match status" value="1"/>
</dbReference>
<dbReference type="CDD" id="cd00082">
    <property type="entry name" value="HisKA"/>
    <property type="match status" value="1"/>
</dbReference>
<keyword evidence="9 12" id="KW-0238">DNA-binding</keyword>
<dbReference type="Gene3D" id="3.40.50.2300">
    <property type="match status" value="1"/>
</dbReference>
<evidence type="ECO:0000256" key="1">
    <source>
        <dbReference type="ARBA" id="ARBA00000085"/>
    </source>
</evidence>
<protein>
    <recommendedName>
        <fullName evidence="4">Stage 0 sporulation protein A homolog</fullName>
        <ecNumber evidence="3">2.7.13.3</ecNumber>
    </recommendedName>
</protein>
<comment type="caution">
    <text evidence="19">The sequence shown here is derived from an EMBL/GenBank/DDBJ whole genome shotgun (WGS) entry which is preliminary data.</text>
</comment>
<keyword evidence="5 11" id="KW-0597">Phosphoprotein</keyword>
<feature type="transmembrane region" description="Helical" evidence="14">
    <location>
        <begin position="181"/>
        <end position="202"/>
    </location>
</feature>
<evidence type="ECO:0000256" key="4">
    <source>
        <dbReference type="ARBA" id="ARBA00018672"/>
    </source>
</evidence>
<dbReference type="InterPro" id="IPR005467">
    <property type="entry name" value="His_kinase_dom"/>
</dbReference>
<evidence type="ECO:0000256" key="11">
    <source>
        <dbReference type="PROSITE-ProRule" id="PRU00169"/>
    </source>
</evidence>
<evidence type="ECO:0000256" key="8">
    <source>
        <dbReference type="ARBA" id="ARBA00023012"/>
    </source>
</evidence>
<dbReference type="InterPro" id="IPR036388">
    <property type="entry name" value="WH-like_DNA-bd_sf"/>
</dbReference>
<dbReference type="InterPro" id="IPR003661">
    <property type="entry name" value="HisK_dim/P_dom"/>
</dbReference>
<keyword evidence="20" id="KW-1185">Reference proteome</keyword>
<dbReference type="PANTHER" id="PTHR43547">
    <property type="entry name" value="TWO-COMPONENT HISTIDINE KINASE"/>
    <property type="match status" value="1"/>
</dbReference>
<evidence type="ECO:0000256" key="3">
    <source>
        <dbReference type="ARBA" id="ARBA00012438"/>
    </source>
</evidence>
<evidence type="ECO:0000259" key="16">
    <source>
        <dbReference type="PROSITE" id="PS50110"/>
    </source>
</evidence>
<sequence>MTSKILVVDDDTEIRKVTGIYLENEGYEVIKAENGEQALSIIAETQIDLVLLDIMMPGMDGIETCMKIRENNIMPIIFLSAKSEDLDKIQGLASGADDYITKPFNAMELMARVKSQLRRYIKYSPVQSIDKNIIEIGNLTINTDTRQVFIGDKEVRLTPKEFDILELLARANSITVLEYNIMALITFATGIAVFLIVFLLLVNNKIKYIKYISKQVNKIANEELGLSLKVRGNDELAELCKNINIMSKQLKEKFDYERELENTKNELITNVSHDLRTPLTAIIGYLDILTNEKYKAKEEKEYLNSAYNLSIKLKKLIDELFEYTKLSSSDISLELVEADVGSILTQILGEYAPVFETKGLGIITYISDTKLPVKIDIEKIIRVFDNVLGNAEKYSSKPSDIIVRAYRNEDNIIISVSNKGKDIKKDKLDKMFEKFYRMDNSRSSKIEGSGLGLAISKKIVELHNGHIRAESNEDIVTINIRLPIAK</sequence>
<dbReference type="Pfam" id="PF00512">
    <property type="entry name" value="HisKA"/>
    <property type="match status" value="1"/>
</dbReference>
<evidence type="ECO:0000313" key="19">
    <source>
        <dbReference type="EMBL" id="MDW8799972.1"/>
    </source>
</evidence>
<evidence type="ECO:0000256" key="7">
    <source>
        <dbReference type="ARBA" id="ARBA00022777"/>
    </source>
</evidence>
<dbReference type="InterPro" id="IPR011006">
    <property type="entry name" value="CheY-like_superfamily"/>
</dbReference>
<keyword evidence="14" id="KW-0472">Membrane</keyword>
<comment type="catalytic activity">
    <reaction evidence="1">
        <text>ATP + protein L-histidine = ADP + protein N-phospho-L-histidine.</text>
        <dbReference type="EC" id="2.7.13.3"/>
    </reaction>
</comment>
<feature type="domain" description="OmpR/PhoB-type" evidence="18">
    <location>
        <begin position="131"/>
        <end position="170"/>
    </location>
</feature>
<dbReference type="PROSITE" id="PS50109">
    <property type="entry name" value="HIS_KIN"/>
    <property type="match status" value="1"/>
</dbReference>
<dbReference type="Pfam" id="PF02518">
    <property type="entry name" value="HATPase_c"/>
    <property type="match status" value="1"/>
</dbReference>
<dbReference type="InterPro" id="IPR003594">
    <property type="entry name" value="HATPase_dom"/>
</dbReference>
<dbReference type="SUPFAM" id="SSF52172">
    <property type="entry name" value="CheY-like"/>
    <property type="match status" value="1"/>
</dbReference>
<dbReference type="InterPro" id="IPR004358">
    <property type="entry name" value="Sig_transdc_His_kin-like_C"/>
</dbReference>
<organism evidence="19 20">
    <name type="scientific">Clostridium tanneri</name>
    <dbReference type="NCBI Taxonomy" id="3037988"/>
    <lineage>
        <taxon>Bacteria</taxon>
        <taxon>Bacillati</taxon>
        <taxon>Bacillota</taxon>
        <taxon>Clostridia</taxon>
        <taxon>Eubacteriales</taxon>
        <taxon>Clostridiaceae</taxon>
        <taxon>Clostridium</taxon>
    </lineage>
</organism>
<keyword evidence="14" id="KW-1133">Transmembrane helix</keyword>
<feature type="modified residue" description="4-aspartylphosphate" evidence="11">
    <location>
        <position position="53"/>
    </location>
</feature>
<dbReference type="SUPFAM" id="SSF47384">
    <property type="entry name" value="Homodimeric domain of signal transducing histidine kinase"/>
    <property type="match status" value="1"/>
</dbReference>
<keyword evidence="13" id="KW-0175">Coiled coil</keyword>
<feature type="domain" description="HAMP" evidence="17">
    <location>
        <begin position="203"/>
        <end position="255"/>
    </location>
</feature>
<dbReference type="SMART" id="SM00387">
    <property type="entry name" value="HATPase_c"/>
    <property type="match status" value="1"/>
</dbReference>
<keyword evidence="8" id="KW-0902">Two-component regulatory system</keyword>
<evidence type="ECO:0000259" key="18">
    <source>
        <dbReference type="PROSITE" id="PS51755"/>
    </source>
</evidence>
<evidence type="ECO:0000256" key="12">
    <source>
        <dbReference type="PROSITE-ProRule" id="PRU01091"/>
    </source>
</evidence>
<proteinExistence type="predicted"/>
<dbReference type="Pfam" id="PF00072">
    <property type="entry name" value="Response_reg"/>
    <property type="match status" value="1"/>
</dbReference>
<evidence type="ECO:0000256" key="13">
    <source>
        <dbReference type="SAM" id="Coils"/>
    </source>
</evidence>
<dbReference type="InterPro" id="IPR001789">
    <property type="entry name" value="Sig_transdc_resp-reg_receiver"/>
</dbReference>
<feature type="domain" description="Response regulatory" evidence="16">
    <location>
        <begin position="4"/>
        <end position="117"/>
    </location>
</feature>
<dbReference type="PROSITE" id="PS50885">
    <property type="entry name" value="HAMP"/>
    <property type="match status" value="1"/>
</dbReference>
<name>A0ABU4JPD4_9CLOT</name>
<dbReference type="PROSITE" id="PS51755">
    <property type="entry name" value="OMPR_PHOB"/>
    <property type="match status" value="1"/>
</dbReference>
<evidence type="ECO:0000313" key="20">
    <source>
        <dbReference type="Proteomes" id="UP001281656"/>
    </source>
</evidence>
<dbReference type="Gene3D" id="6.10.250.690">
    <property type="match status" value="1"/>
</dbReference>
<evidence type="ECO:0000256" key="14">
    <source>
        <dbReference type="SAM" id="Phobius"/>
    </source>
</evidence>
<feature type="DNA-binding region" description="OmpR/PhoB-type" evidence="12">
    <location>
        <begin position="131"/>
        <end position="170"/>
    </location>
</feature>
<dbReference type="Gene3D" id="1.10.10.10">
    <property type="entry name" value="Winged helix-like DNA-binding domain superfamily/Winged helix DNA-binding domain"/>
    <property type="match status" value="1"/>
</dbReference>